<comment type="caution">
    <text evidence="1">The sequence shown here is derived from an EMBL/GenBank/DDBJ whole genome shotgun (WGS) entry which is preliminary data.</text>
</comment>
<dbReference type="EMBL" id="JBDKWZ010000003">
    <property type="protein sequence ID" value="MEN7547579.1"/>
    <property type="molecule type" value="Genomic_DNA"/>
</dbReference>
<dbReference type="SUPFAM" id="SSF50969">
    <property type="entry name" value="YVTN repeat-like/Quinoprotein amine dehydrogenase"/>
    <property type="match status" value="1"/>
</dbReference>
<reference evidence="1 2" key="1">
    <citation type="submission" date="2024-04" db="EMBL/GenBank/DDBJ databases">
        <title>Novel genus in family Flammeovirgaceae.</title>
        <authorList>
            <person name="Nguyen T.H."/>
            <person name="Vuong T.Q."/>
            <person name="Le H."/>
            <person name="Kim S.-G."/>
        </authorList>
    </citation>
    <scope>NUCLEOTIDE SEQUENCE [LARGE SCALE GENOMIC DNA]</scope>
    <source>
        <strain evidence="1 2">JCM 23209</strain>
    </source>
</reference>
<accession>A0AAW9S5F4</accession>
<dbReference type="RefSeq" id="WP_346820366.1">
    <property type="nucleotide sequence ID" value="NZ_JBDKWZ010000003.1"/>
</dbReference>
<dbReference type="Gene3D" id="2.130.10.10">
    <property type="entry name" value="YVTN repeat-like/Quinoprotein amine dehydrogenase"/>
    <property type="match status" value="1"/>
</dbReference>
<keyword evidence="2" id="KW-1185">Reference proteome</keyword>
<dbReference type="Proteomes" id="UP001403385">
    <property type="component" value="Unassembled WGS sequence"/>
</dbReference>
<evidence type="ECO:0000313" key="1">
    <source>
        <dbReference type="EMBL" id="MEN7547579.1"/>
    </source>
</evidence>
<name>A0AAW9S5F4_9BACT</name>
<dbReference type="InterPro" id="IPR011044">
    <property type="entry name" value="Quino_amine_DH_bsu"/>
</dbReference>
<protein>
    <submittedName>
        <fullName evidence="1">Uncharacterized protein</fullName>
    </submittedName>
</protein>
<sequence length="421" mass="47943">MDTALQQEWYSKGQVYAQAVNEMVAYTDKHGWDSWKGEEPKDKRSHLAEAVLNSLKAANAQGQVARFREQFPPAHLPFVQMLDQQGQSIQNIHFSDNERLVFTVGSSYQEQPTYILDGQTLRPLKEARCVGKSLENDVFALNMRSRKILLTQGQEGQVLHIFDLPHPNITVTDLLPFPDGKAVLLVSSGGIYYLSEERTQLMMPGPEELEEYFYDETEGDSLHILDMEHAAISPSGNFFCLGHQSSDHLVYNRQLELIAELPPESSYPHFALFAKDESQLIMNACHFYNGATYGVSTKDLPDFRTAEWPSEEERFQTIDEACRVYAGVATKDYYILGDAYGYIRAFDKKGNNLWRYFLGSTISGMALSPDENTLAVGTYAGILHKLKLNKGHRDTHTIGNGKHYEEFRLLMWKEENQALFW</sequence>
<dbReference type="AlphaFoldDB" id="A0AAW9S5F4"/>
<evidence type="ECO:0000313" key="2">
    <source>
        <dbReference type="Proteomes" id="UP001403385"/>
    </source>
</evidence>
<proteinExistence type="predicted"/>
<gene>
    <name evidence="1" type="ORF">AAG747_06660</name>
</gene>
<dbReference type="InterPro" id="IPR015943">
    <property type="entry name" value="WD40/YVTN_repeat-like_dom_sf"/>
</dbReference>
<organism evidence="1 2">
    <name type="scientific">Rapidithrix thailandica</name>
    <dbReference type="NCBI Taxonomy" id="413964"/>
    <lineage>
        <taxon>Bacteria</taxon>
        <taxon>Pseudomonadati</taxon>
        <taxon>Bacteroidota</taxon>
        <taxon>Cytophagia</taxon>
        <taxon>Cytophagales</taxon>
        <taxon>Flammeovirgaceae</taxon>
        <taxon>Rapidithrix</taxon>
    </lineage>
</organism>